<evidence type="ECO:0000256" key="1">
    <source>
        <dbReference type="SAM" id="MobiDB-lite"/>
    </source>
</evidence>
<name>A0A0L0S4C4_ALLM3</name>
<dbReference type="Gene3D" id="3.40.250.10">
    <property type="entry name" value="Rhodanese-like domain"/>
    <property type="match status" value="1"/>
</dbReference>
<gene>
    <name evidence="3" type="ORF">AMAG_18018</name>
</gene>
<sequence length="202" mass="20753">MHAIPPGPALTLDPALDPGPDADAEPDTPALALPASASARDVPLPPSPMSHAPDVIDAETLADVLDTGNVLVIDLRPRTAFRSAHIAGSVNLCLPGTLLRRATYTMDKAVQSVVADSDRLRLETWTCVARIVLCDGCPPNPTCAAHAGESFPLPAAGRRAPPPPCPVAPMAAKLASAPARLSVLKGGFAAFAKACPARTGLR</sequence>
<reference evidence="3 4" key="1">
    <citation type="submission" date="2009-11" db="EMBL/GenBank/DDBJ databases">
        <title>Annotation of Allomyces macrogynus ATCC 38327.</title>
        <authorList>
            <consortium name="The Broad Institute Genome Sequencing Platform"/>
            <person name="Russ C."/>
            <person name="Cuomo C."/>
            <person name="Burger G."/>
            <person name="Gray M.W."/>
            <person name="Holland P.W.H."/>
            <person name="King N."/>
            <person name="Lang F.B.F."/>
            <person name="Roger A.J."/>
            <person name="Ruiz-Trillo I."/>
            <person name="Young S.K."/>
            <person name="Zeng Q."/>
            <person name="Gargeya S."/>
            <person name="Fitzgerald M."/>
            <person name="Haas B."/>
            <person name="Abouelleil A."/>
            <person name="Alvarado L."/>
            <person name="Arachchi H.M."/>
            <person name="Berlin A."/>
            <person name="Chapman S.B."/>
            <person name="Gearin G."/>
            <person name="Goldberg J."/>
            <person name="Griggs A."/>
            <person name="Gujja S."/>
            <person name="Hansen M."/>
            <person name="Heiman D."/>
            <person name="Howarth C."/>
            <person name="Larimer J."/>
            <person name="Lui A."/>
            <person name="MacDonald P.J.P."/>
            <person name="McCowen C."/>
            <person name="Montmayeur A."/>
            <person name="Murphy C."/>
            <person name="Neiman D."/>
            <person name="Pearson M."/>
            <person name="Priest M."/>
            <person name="Roberts A."/>
            <person name="Saif S."/>
            <person name="Shea T."/>
            <person name="Sisk P."/>
            <person name="Stolte C."/>
            <person name="Sykes S."/>
            <person name="Wortman J."/>
            <person name="Nusbaum C."/>
            <person name="Birren B."/>
        </authorList>
    </citation>
    <scope>NUCLEOTIDE SEQUENCE [LARGE SCALE GENOMIC DNA]</scope>
    <source>
        <strain evidence="3 4">ATCC 38327</strain>
    </source>
</reference>
<dbReference type="Pfam" id="PF00581">
    <property type="entry name" value="Rhodanese"/>
    <property type="match status" value="1"/>
</dbReference>
<protein>
    <recommendedName>
        <fullName evidence="2">Rhodanese domain-containing protein</fullName>
    </recommendedName>
</protein>
<evidence type="ECO:0000259" key="2">
    <source>
        <dbReference type="PROSITE" id="PS50206"/>
    </source>
</evidence>
<accession>A0A0L0S4C4</accession>
<dbReference type="PROSITE" id="PS50206">
    <property type="entry name" value="RHODANESE_3"/>
    <property type="match status" value="1"/>
</dbReference>
<evidence type="ECO:0000313" key="3">
    <source>
        <dbReference type="EMBL" id="KNE57219.1"/>
    </source>
</evidence>
<dbReference type="SUPFAM" id="SSF52821">
    <property type="entry name" value="Rhodanese/Cell cycle control phosphatase"/>
    <property type="match status" value="1"/>
</dbReference>
<dbReference type="STRING" id="578462.A0A0L0S4C4"/>
<evidence type="ECO:0000313" key="4">
    <source>
        <dbReference type="Proteomes" id="UP000054350"/>
    </source>
</evidence>
<dbReference type="EMBL" id="GG745331">
    <property type="protein sequence ID" value="KNE57219.1"/>
    <property type="molecule type" value="Genomic_DNA"/>
</dbReference>
<dbReference type="AlphaFoldDB" id="A0A0L0S4C4"/>
<dbReference type="InterPro" id="IPR036873">
    <property type="entry name" value="Rhodanese-like_dom_sf"/>
</dbReference>
<dbReference type="VEuPathDB" id="FungiDB:AMAG_18018"/>
<keyword evidence="4" id="KW-1185">Reference proteome</keyword>
<dbReference type="Proteomes" id="UP000054350">
    <property type="component" value="Unassembled WGS sequence"/>
</dbReference>
<dbReference type="SMART" id="SM00450">
    <property type="entry name" value="RHOD"/>
    <property type="match status" value="1"/>
</dbReference>
<dbReference type="InterPro" id="IPR001763">
    <property type="entry name" value="Rhodanese-like_dom"/>
</dbReference>
<feature type="region of interest" description="Disordered" evidence="1">
    <location>
        <begin position="1"/>
        <end position="29"/>
    </location>
</feature>
<feature type="compositionally biased region" description="Low complexity" evidence="1">
    <location>
        <begin position="9"/>
        <end position="19"/>
    </location>
</feature>
<organism evidence="3 4">
    <name type="scientific">Allomyces macrogynus (strain ATCC 38327)</name>
    <name type="common">Allomyces javanicus var. macrogynus</name>
    <dbReference type="NCBI Taxonomy" id="578462"/>
    <lineage>
        <taxon>Eukaryota</taxon>
        <taxon>Fungi</taxon>
        <taxon>Fungi incertae sedis</taxon>
        <taxon>Blastocladiomycota</taxon>
        <taxon>Blastocladiomycetes</taxon>
        <taxon>Blastocladiales</taxon>
        <taxon>Blastocladiaceae</taxon>
        <taxon>Allomyces</taxon>
    </lineage>
</organism>
<feature type="domain" description="Rhodanese" evidence="2">
    <location>
        <begin position="66"/>
        <end position="200"/>
    </location>
</feature>
<reference evidence="4" key="2">
    <citation type="submission" date="2009-11" db="EMBL/GenBank/DDBJ databases">
        <title>The Genome Sequence of Allomyces macrogynus strain ATCC 38327.</title>
        <authorList>
            <consortium name="The Broad Institute Genome Sequencing Platform"/>
            <person name="Russ C."/>
            <person name="Cuomo C."/>
            <person name="Shea T."/>
            <person name="Young S.K."/>
            <person name="Zeng Q."/>
            <person name="Koehrsen M."/>
            <person name="Haas B."/>
            <person name="Borodovsky M."/>
            <person name="Guigo R."/>
            <person name="Alvarado L."/>
            <person name="Berlin A."/>
            <person name="Borenstein D."/>
            <person name="Chen Z."/>
            <person name="Engels R."/>
            <person name="Freedman E."/>
            <person name="Gellesch M."/>
            <person name="Goldberg J."/>
            <person name="Griggs A."/>
            <person name="Gujja S."/>
            <person name="Heiman D."/>
            <person name="Hepburn T."/>
            <person name="Howarth C."/>
            <person name="Jen D."/>
            <person name="Larson L."/>
            <person name="Lewis B."/>
            <person name="Mehta T."/>
            <person name="Park D."/>
            <person name="Pearson M."/>
            <person name="Roberts A."/>
            <person name="Saif S."/>
            <person name="Shenoy N."/>
            <person name="Sisk P."/>
            <person name="Stolte C."/>
            <person name="Sykes S."/>
            <person name="Walk T."/>
            <person name="White J."/>
            <person name="Yandava C."/>
            <person name="Burger G."/>
            <person name="Gray M.W."/>
            <person name="Holland P.W.H."/>
            <person name="King N."/>
            <person name="Lang F.B.F."/>
            <person name="Roger A.J."/>
            <person name="Ruiz-Trillo I."/>
            <person name="Lander E."/>
            <person name="Nusbaum C."/>
        </authorList>
    </citation>
    <scope>NUCLEOTIDE SEQUENCE [LARGE SCALE GENOMIC DNA]</scope>
    <source>
        <strain evidence="4">ATCC 38327</strain>
    </source>
</reference>
<dbReference type="OrthoDB" id="6058203at2759"/>
<proteinExistence type="predicted"/>